<gene>
    <name evidence="13" type="ORF">DCS_04448</name>
</gene>
<dbReference type="STRING" id="98403.A0A151GK22"/>
<feature type="domain" description="Protein kinase" evidence="12">
    <location>
        <begin position="262"/>
        <end position="556"/>
    </location>
</feature>
<dbReference type="EC" id="2.7.11.1" evidence="1"/>
<feature type="compositionally biased region" description="Basic and acidic residues" evidence="11">
    <location>
        <begin position="799"/>
        <end position="809"/>
    </location>
</feature>
<keyword evidence="2 13" id="KW-0723">Serine/threonine-protein kinase</keyword>
<feature type="region of interest" description="Disordered" evidence="11">
    <location>
        <begin position="763"/>
        <end position="1104"/>
    </location>
</feature>
<keyword evidence="14" id="KW-1185">Reference proteome</keyword>
<dbReference type="InterPro" id="IPR000719">
    <property type="entry name" value="Prot_kinase_dom"/>
</dbReference>
<keyword evidence="4" id="KW-0808">Transferase</keyword>
<evidence type="ECO:0000313" key="14">
    <source>
        <dbReference type="Proteomes" id="UP000076580"/>
    </source>
</evidence>
<feature type="compositionally biased region" description="Polar residues" evidence="11">
    <location>
        <begin position="128"/>
        <end position="141"/>
    </location>
</feature>
<evidence type="ECO:0000256" key="1">
    <source>
        <dbReference type="ARBA" id="ARBA00012513"/>
    </source>
</evidence>
<keyword evidence="3" id="KW-0597">Phosphoprotein</keyword>
<dbReference type="InterPro" id="IPR008271">
    <property type="entry name" value="Ser/Thr_kinase_AS"/>
</dbReference>
<dbReference type="FunFam" id="3.30.200.20:FF:000042">
    <property type="entry name" value="Aurora kinase A"/>
    <property type="match status" value="1"/>
</dbReference>
<evidence type="ECO:0000259" key="12">
    <source>
        <dbReference type="PROSITE" id="PS50011"/>
    </source>
</evidence>
<dbReference type="InParanoid" id="A0A151GK22"/>
<dbReference type="SUPFAM" id="SSF56112">
    <property type="entry name" value="Protein kinase-like (PK-like)"/>
    <property type="match status" value="1"/>
</dbReference>
<protein>
    <recommendedName>
        <fullName evidence="1">non-specific serine/threonine protein kinase</fullName>
        <ecNumber evidence="1">2.7.11.1</ecNumber>
    </recommendedName>
</protein>
<feature type="compositionally biased region" description="Polar residues" evidence="11">
    <location>
        <begin position="570"/>
        <end position="583"/>
    </location>
</feature>
<evidence type="ECO:0000256" key="6">
    <source>
        <dbReference type="ARBA" id="ARBA00022777"/>
    </source>
</evidence>
<evidence type="ECO:0000256" key="5">
    <source>
        <dbReference type="ARBA" id="ARBA00022741"/>
    </source>
</evidence>
<dbReference type="GO" id="GO:0005524">
    <property type="term" value="F:ATP binding"/>
    <property type="evidence" value="ECO:0007669"/>
    <property type="project" value="UniProtKB-UniRule"/>
</dbReference>
<proteinExistence type="predicted"/>
<dbReference type="GO" id="GO:0035556">
    <property type="term" value="P:intracellular signal transduction"/>
    <property type="evidence" value="ECO:0007669"/>
    <property type="project" value="TreeGrafter"/>
</dbReference>
<keyword evidence="5 10" id="KW-0547">Nucleotide-binding</keyword>
<dbReference type="PROSITE" id="PS00108">
    <property type="entry name" value="PROTEIN_KINASE_ST"/>
    <property type="match status" value="1"/>
</dbReference>
<evidence type="ECO:0000256" key="8">
    <source>
        <dbReference type="ARBA" id="ARBA00047899"/>
    </source>
</evidence>
<feature type="region of interest" description="Disordered" evidence="11">
    <location>
        <begin position="1"/>
        <end position="261"/>
    </location>
</feature>
<feature type="compositionally biased region" description="Basic and acidic residues" evidence="11">
    <location>
        <begin position="839"/>
        <end position="848"/>
    </location>
</feature>
<feature type="binding site" evidence="10">
    <location>
        <position position="291"/>
    </location>
    <ligand>
        <name>ATP</name>
        <dbReference type="ChEBI" id="CHEBI:30616"/>
    </ligand>
</feature>
<dbReference type="InterPro" id="IPR011009">
    <property type="entry name" value="Kinase-like_dom_sf"/>
</dbReference>
<feature type="compositionally biased region" description="Polar residues" evidence="11">
    <location>
        <begin position="1"/>
        <end position="10"/>
    </location>
</feature>
<feature type="region of interest" description="Disordered" evidence="11">
    <location>
        <begin position="570"/>
        <end position="609"/>
    </location>
</feature>
<accession>A0A151GK22</accession>
<dbReference type="AlphaFoldDB" id="A0A151GK22"/>
<evidence type="ECO:0000256" key="3">
    <source>
        <dbReference type="ARBA" id="ARBA00022553"/>
    </source>
</evidence>
<feature type="compositionally biased region" description="Basic residues" evidence="11">
    <location>
        <begin position="243"/>
        <end position="256"/>
    </location>
</feature>
<dbReference type="GO" id="GO:0045033">
    <property type="term" value="P:peroxisome inheritance"/>
    <property type="evidence" value="ECO:0007669"/>
    <property type="project" value="UniProtKB-ARBA"/>
</dbReference>
<keyword evidence="6 13" id="KW-0418">Kinase</keyword>
<dbReference type="RefSeq" id="XP_040656791.1">
    <property type="nucleotide sequence ID" value="XM_040801758.1"/>
</dbReference>
<dbReference type="GO" id="GO:0004674">
    <property type="term" value="F:protein serine/threonine kinase activity"/>
    <property type="evidence" value="ECO:0007669"/>
    <property type="project" value="UniProtKB-KW"/>
</dbReference>
<dbReference type="GeneID" id="63717091"/>
<dbReference type="FunFam" id="1.10.510.10:FF:000397">
    <property type="entry name" value="Serine/threonine-protein kinase KIN4"/>
    <property type="match status" value="1"/>
</dbReference>
<organism evidence="13 14">
    <name type="scientific">Drechmeria coniospora</name>
    <name type="common">Nematophagous fungus</name>
    <name type="synonym">Meria coniospora</name>
    <dbReference type="NCBI Taxonomy" id="98403"/>
    <lineage>
        <taxon>Eukaryota</taxon>
        <taxon>Fungi</taxon>
        <taxon>Dikarya</taxon>
        <taxon>Ascomycota</taxon>
        <taxon>Pezizomycotina</taxon>
        <taxon>Sordariomycetes</taxon>
        <taxon>Hypocreomycetidae</taxon>
        <taxon>Hypocreales</taxon>
        <taxon>Ophiocordycipitaceae</taxon>
        <taxon>Drechmeria</taxon>
    </lineage>
</organism>
<evidence type="ECO:0000256" key="2">
    <source>
        <dbReference type="ARBA" id="ARBA00022527"/>
    </source>
</evidence>
<evidence type="ECO:0000256" key="9">
    <source>
        <dbReference type="ARBA" id="ARBA00048679"/>
    </source>
</evidence>
<comment type="catalytic activity">
    <reaction evidence="8">
        <text>L-threonyl-[protein] + ATP = O-phospho-L-threonyl-[protein] + ADP + H(+)</text>
        <dbReference type="Rhea" id="RHEA:46608"/>
        <dbReference type="Rhea" id="RHEA-COMP:11060"/>
        <dbReference type="Rhea" id="RHEA-COMP:11605"/>
        <dbReference type="ChEBI" id="CHEBI:15378"/>
        <dbReference type="ChEBI" id="CHEBI:30013"/>
        <dbReference type="ChEBI" id="CHEBI:30616"/>
        <dbReference type="ChEBI" id="CHEBI:61977"/>
        <dbReference type="ChEBI" id="CHEBI:456216"/>
        <dbReference type="EC" id="2.7.11.1"/>
    </reaction>
</comment>
<dbReference type="PANTHER" id="PTHR24346">
    <property type="entry name" value="MAP/MICROTUBULE AFFINITY-REGULATING KINASE"/>
    <property type="match status" value="1"/>
</dbReference>
<dbReference type="SMART" id="SM00220">
    <property type="entry name" value="S_TKc"/>
    <property type="match status" value="1"/>
</dbReference>
<dbReference type="GO" id="GO:0000011">
    <property type="term" value="P:vacuole inheritance"/>
    <property type="evidence" value="ECO:0007669"/>
    <property type="project" value="UniProtKB-ARBA"/>
</dbReference>
<feature type="compositionally biased region" description="Basic and acidic residues" evidence="11">
    <location>
        <begin position="160"/>
        <end position="178"/>
    </location>
</feature>
<evidence type="ECO:0000313" key="13">
    <source>
        <dbReference type="EMBL" id="KYK57439.1"/>
    </source>
</evidence>
<dbReference type="PROSITE" id="PS50011">
    <property type="entry name" value="PROTEIN_KINASE_DOM"/>
    <property type="match status" value="1"/>
</dbReference>
<evidence type="ECO:0000256" key="10">
    <source>
        <dbReference type="PROSITE-ProRule" id="PRU10141"/>
    </source>
</evidence>
<evidence type="ECO:0000256" key="7">
    <source>
        <dbReference type="ARBA" id="ARBA00022840"/>
    </source>
</evidence>
<comment type="caution">
    <text evidence="13">The sequence shown here is derived from an EMBL/GenBank/DDBJ whole genome shotgun (WGS) entry which is preliminary data.</text>
</comment>
<feature type="compositionally biased region" description="Basic and acidic residues" evidence="11">
    <location>
        <begin position="1087"/>
        <end position="1104"/>
    </location>
</feature>
<dbReference type="Proteomes" id="UP000076580">
    <property type="component" value="Chromosome 02"/>
</dbReference>
<dbReference type="InterPro" id="IPR017441">
    <property type="entry name" value="Protein_kinase_ATP_BS"/>
</dbReference>
<dbReference type="PANTHER" id="PTHR24346:SF110">
    <property type="entry name" value="NON-SPECIFIC SERINE_THREONINE PROTEIN KINASE"/>
    <property type="match status" value="1"/>
</dbReference>
<feature type="compositionally biased region" description="Polar residues" evidence="11">
    <location>
        <begin position="763"/>
        <end position="775"/>
    </location>
</feature>
<feature type="region of interest" description="Disordered" evidence="11">
    <location>
        <begin position="623"/>
        <end position="739"/>
    </location>
</feature>
<keyword evidence="7 10" id="KW-0067">ATP-binding</keyword>
<dbReference type="GO" id="GO:0005737">
    <property type="term" value="C:cytoplasm"/>
    <property type="evidence" value="ECO:0007669"/>
    <property type="project" value="UniProtKB-ARBA"/>
</dbReference>
<name>A0A151GK22_DRECN</name>
<feature type="compositionally biased region" description="Low complexity" evidence="11">
    <location>
        <begin position="226"/>
        <end position="236"/>
    </location>
</feature>
<dbReference type="Pfam" id="PF00069">
    <property type="entry name" value="Pkinase"/>
    <property type="match status" value="1"/>
</dbReference>
<feature type="compositionally biased region" description="Basic and acidic residues" evidence="11">
    <location>
        <begin position="1065"/>
        <end position="1079"/>
    </location>
</feature>
<sequence>MSAALQTPAHQPTALASPPLSSPPNYPFASPHSSPNREAYYANQAVSASPSRRPPSRNPSGHGTSPSLDMITSRPTRTGPPAGASSSSTDRHSHLPPVAPPRTSSTAHQAAGSRRSYHATDGMAGSQKHVQPDTSRSSARSEPNGPSDGHRSKRASNSHVPHDGGARSPSTRDDRARDVSIPVRGHQTSTSRSSGGAGEALVRSMSNPEETNGHDARASYHGATTHDNGAAHAPAAGEERRGGRSRHDHSRSHKGTSKFGDFILGNTIGEGEFGKVKLGWKQDSSVQVAIKLIKRDTVGHNPSRLSKIRREVTILRGVQHPNIVQLIDMIETERYIGIILEYASGGELFDYILNHRYLKDHSARRLFAQLVSGVGYLHKKGIVHRDLKLENLLLDRNRNIIITDFGFANTFNPHEELSEEEELNLSDREFVKRLGLDRVKSNGTRKGDLMQTSCGSPCYAAPELVVSDSLYTGRKVDVWSCGVILYAMLAGYLPFDDDPANPEGDNINLLYKYIVSTPLTFPEYVTPHARDLLRRILVPNPRKRADLFEVARHSWLSEYSHVVEFITSSTTTPTEAQNASSGQEFGEKPTVTRSASVRETSKQKPPATAAIGGLVKAHAKIVPEAEQPFRTPKEAKRRTVQLEYVAPTTQTQRGEDPNPAGSQPARVHDGARRAPSPKGQASLQESLVSAGDGYPKEQPKRSPRSHNAGPARPTRDPRPMPDNVYMVASGARPQTGGSMQTTASMGLQSRGNYGQPVPPTIADTNAQGRIQQPTNGEDDDVTMGRPSMSGPPKFSRMSGLHEGRGSEGRGHKRSSTIGDIGSRLLGRSGSVFGGRGKKRPEEQAEKTKKYPPVSMSNTISQGEEPPPRPSMDSRASRRSFSIGLGKKRSGSMTGSQGSGEKKDRRRFSLLPASFSLKTIGLGKDHSDPPSSEMDSQRDALAQPPPMDLPRGVTSPQDARGSSPFFDNMQDHGRAHEAAGSNAAHHQQYPSEPFEGRGGNVIPPYLQAGGSHFNSASESSVELRRPPTEPQLITTKYHVAGPGEADERRFSSPHASRGVLQKNHKRFTDAYDNGDYRGHEGSSGAAKRVMDFFRRRGKARGGDDR</sequence>
<dbReference type="PROSITE" id="PS00107">
    <property type="entry name" value="PROTEIN_KINASE_ATP"/>
    <property type="match status" value="1"/>
</dbReference>
<dbReference type="Gene3D" id="1.10.510.10">
    <property type="entry name" value="Transferase(Phosphotransferase) domain 1"/>
    <property type="match status" value="1"/>
</dbReference>
<dbReference type="EMBL" id="LAYC01000002">
    <property type="protein sequence ID" value="KYK57439.1"/>
    <property type="molecule type" value="Genomic_DNA"/>
</dbReference>
<evidence type="ECO:0000256" key="11">
    <source>
        <dbReference type="SAM" id="MobiDB-lite"/>
    </source>
</evidence>
<reference evidence="13 14" key="1">
    <citation type="journal article" date="2016" name="Sci. Rep.">
        <title>Insights into Adaptations to a Near-Obligate Nematode Endoparasitic Lifestyle from the Finished Genome of Drechmeria coniospora.</title>
        <authorList>
            <person name="Zhang L."/>
            <person name="Zhou Z."/>
            <person name="Guo Q."/>
            <person name="Fokkens L."/>
            <person name="Miskei M."/>
            <person name="Pocsi I."/>
            <person name="Zhang W."/>
            <person name="Chen M."/>
            <person name="Wang L."/>
            <person name="Sun Y."/>
            <person name="Donzelli B.G."/>
            <person name="Gibson D.M."/>
            <person name="Nelson D.R."/>
            <person name="Luo J.G."/>
            <person name="Rep M."/>
            <person name="Liu H."/>
            <person name="Yang S."/>
            <person name="Wang J."/>
            <person name="Krasnoff S.B."/>
            <person name="Xu Y."/>
            <person name="Molnar I."/>
            <person name="Lin M."/>
        </authorList>
    </citation>
    <scope>NUCLEOTIDE SEQUENCE [LARGE SCALE GENOMIC DNA]</scope>
    <source>
        <strain evidence="13 14">ARSEF 6962</strain>
    </source>
</reference>
<comment type="catalytic activity">
    <reaction evidence="9">
        <text>L-seryl-[protein] + ATP = O-phospho-L-seryl-[protein] + ADP + H(+)</text>
        <dbReference type="Rhea" id="RHEA:17989"/>
        <dbReference type="Rhea" id="RHEA-COMP:9863"/>
        <dbReference type="Rhea" id="RHEA-COMP:11604"/>
        <dbReference type="ChEBI" id="CHEBI:15378"/>
        <dbReference type="ChEBI" id="CHEBI:29999"/>
        <dbReference type="ChEBI" id="CHEBI:30616"/>
        <dbReference type="ChEBI" id="CHEBI:83421"/>
        <dbReference type="ChEBI" id="CHEBI:456216"/>
        <dbReference type="EC" id="2.7.11.1"/>
    </reaction>
</comment>
<evidence type="ECO:0000256" key="4">
    <source>
        <dbReference type="ARBA" id="ARBA00022679"/>
    </source>
</evidence>